<feature type="non-terminal residue" evidence="2">
    <location>
        <position position="62"/>
    </location>
</feature>
<name>A0A6J4V5S2_9BACT</name>
<feature type="compositionally biased region" description="Polar residues" evidence="1">
    <location>
        <begin position="34"/>
        <end position="43"/>
    </location>
</feature>
<feature type="non-terminal residue" evidence="2">
    <location>
        <position position="1"/>
    </location>
</feature>
<dbReference type="AlphaFoldDB" id="A0A6J4V5S2"/>
<protein>
    <submittedName>
        <fullName evidence="2">Uncharacterized protein</fullName>
    </submittedName>
</protein>
<sequence length="62" mass="6403">GRHCPAAPTRGGRRLRQWRAPCHPGSARIPAGSGSPSPTSRGQPMSRAGGALPPRLPQSSPL</sequence>
<accession>A0A6J4V5S2</accession>
<gene>
    <name evidence="2" type="ORF">AVDCRST_MAG59-3356</name>
</gene>
<proteinExistence type="predicted"/>
<dbReference type="EMBL" id="CADCWF010000239">
    <property type="protein sequence ID" value="CAA9569424.1"/>
    <property type="molecule type" value="Genomic_DNA"/>
</dbReference>
<organism evidence="2">
    <name type="scientific">uncultured Thermomicrobiales bacterium</name>
    <dbReference type="NCBI Taxonomy" id="1645740"/>
    <lineage>
        <taxon>Bacteria</taxon>
        <taxon>Pseudomonadati</taxon>
        <taxon>Thermomicrobiota</taxon>
        <taxon>Thermomicrobia</taxon>
        <taxon>Thermomicrobiales</taxon>
        <taxon>environmental samples</taxon>
    </lineage>
</organism>
<evidence type="ECO:0000313" key="2">
    <source>
        <dbReference type="EMBL" id="CAA9569424.1"/>
    </source>
</evidence>
<evidence type="ECO:0000256" key="1">
    <source>
        <dbReference type="SAM" id="MobiDB-lite"/>
    </source>
</evidence>
<feature type="region of interest" description="Disordered" evidence="1">
    <location>
        <begin position="1"/>
        <end position="62"/>
    </location>
</feature>
<reference evidence="2" key="1">
    <citation type="submission" date="2020-02" db="EMBL/GenBank/DDBJ databases">
        <authorList>
            <person name="Meier V. D."/>
        </authorList>
    </citation>
    <scope>NUCLEOTIDE SEQUENCE</scope>
    <source>
        <strain evidence="2">AVDCRST_MAG59</strain>
    </source>
</reference>